<dbReference type="InterPro" id="IPR001870">
    <property type="entry name" value="B30.2/SPRY"/>
</dbReference>
<organism evidence="4 5">
    <name type="scientific">Cynoglossus semilaevis</name>
    <name type="common">Tongue sole</name>
    <dbReference type="NCBI Taxonomy" id="244447"/>
    <lineage>
        <taxon>Eukaryota</taxon>
        <taxon>Metazoa</taxon>
        <taxon>Chordata</taxon>
        <taxon>Craniata</taxon>
        <taxon>Vertebrata</taxon>
        <taxon>Euteleostomi</taxon>
        <taxon>Actinopterygii</taxon>
        <taxon>Neopterygii</taxon>
        <taxon>Teleostei</taxon>
        <taxon>Neoteleostei</taxon>
        <taxon>Acanthomorphata</taxon>
        <taxon>Carangaria</taxon>
        <taxon>Pleuronectiformes</taxon>
        <taxon>Pleuronectoidei</taxon>
        <taxon>Cynoglossidae</taxon>
        <taxon>Cynoglossinae</taxon>
        <taxon>Cynoglossus</taxon>
    </lineage>
</organism>
<keyword evidence="1" id="KW-1133">Transmembrane helix</keyword>
<evidence type="ECO:0000256" key="2">
    <source>
        <dbReference type="SAM" id="SignalP"/>
    </source>
</evidence>
<dbReference type="PROSITE" id="PS50188">
    <property type="entry name" value="B302_SPRY"/>
    <property type="match status" value="1"/>
</dbReference>
<accession>A0A3P8X1B5</accession>
<proteinExistence type="predicted"/>
<dbReference type="SMART" id="SM00589">
    <property type="entry name" value="PRY"/>
    <property type="match status" value="1"/>
</dbReference>
<dbReference type="PRINTS" id="PR01407">
    <property type="entry name" value="BUTYPHLNCDUF"/>
</dbReference>
<dbReference type="InterPro" id="IPR013320">
    <property type="entry name" value="ConA-like_dom_sf"/>
</dbReference>
<keyword evidence="1" id="KW-0812">Transmembrane</keyword>
<feature type="chain" id="PRO_5018092587" description="B30.2/SPRY domain-containing protein" evidence="2">
    <location>
        <begin position="27"/>
        <end position="211"/>
    </location>
</feature>
<protein>
    <recommendedName>
        <fullName evidence="3">B30.2/SPRY domain-containing protein</fullName>
    </recommendedName>
</protein>
<dbReference type="GeneTree" id="ENSGT00940000163587"/>
<dbReference type="STRING" id="244447.ENSCSEP00000030725"/>
<dbReference type="PANTHER" id="PTHR24103">
    <property type="entry name" value="E3 UBIQUITIN-PROTEIN LIGASE TRIM"/>
    <property type="match status" value="1"/>
</dbReference>
<dbReference type="InterPro" id="IPR050143">
    <property type="entry name" value="TRIM/RBCC"/>
</dbReference>
<dbReference type="Pfam" id="PF13765">
    <property type="entry name" value="PRY"/>
    <property type="match status" value="1"/>
</dbReference>
<reference evidence="4" key="2">
    <citation type="submission" date="2025-08" db="UniProtKB">
        <authorList>
            <consortium name="Ensembl"/>
        </authorList>
    </citation>
    <scope>IDENTIFICATION</scope>
</reference>
<keyword evidence="2" id="KW-0732">Signal</keyword>
<dbReference type="InterPro" id="IPR043136">
    <property type="entry name" value="B30.2/SPRY_sf"/>
</dbReference>
<keyword evidence="5" id="KW-1185">Reference proteome</keyword>
<dbReference type="InterPro" id="IPR003879">
    <property type="entry name" value="Butyrophylin_SPRY"/>
</dbReference>
<keyword evidence="1" id="KW-0472">Membrane</keyword>
<dbReference type="AlphaFoldDB" id="A0A3P8X1B5"/>
<dbReference type="Ensembl" id="ENSCSET00000031131.1">
    <property type="protein sequence ID" value="ENSCSEP00000030725.1"/>
    <property type="gene ID" value="ENSCSEG00000019674.1"/>
</dbReference>
<feature type="signal peptide" evidence="2">
    <location>
        <begin position="1"/>
        <end position="26"/>
    </location>
</feature>
<sequence>CPNTELCWQLQSVALLLCLLLFETFQQNSEMNQICSKPTTNDQCIENILSELKVSSTVFHYITSVTFDPETAHPKLSLSSSCTTVWFDETKDTQECQENPLRFHYYYCLLGRQGFTTGRHYWEVQDVLACTDPEPTRVNVSLHLERIGVFLDCEKEEVPVGRDISAVFWLNYGVVFFFFLSVLLVKKGFLLVFSASNPGLCSVGDTLIFSS</sequence>
<feature type="domain" description="B30.2/SPRY" evidence="3">
    <location>
        <begin position="45"/>
        <end position="211"/>
    </location>
</feature>
<evidence type="ECO:0000313" key="5">
    <source>
        <dbReference type="Proteomes" id="UP000265120"/>
    </source>
</evidence>
<reference evidence="4 5" key="1">
    <citation type="journal article" date="2014" name="Nat. Genet.">
        <title>Whole-genome sequence of a flatfish provides insights into ZW sex chromosome evolution and adaptation to a benthic lifestyle.</title>
        <authorList>
            <person name="Chen S."/>
            <person name="Zhang G."/>
            <person name="Shao C."/>
            <person name="Huang Q."/>
            <person name="Liu G."/>
            <person name="Zhang P."/>
            <person name="Song W."/>
            <person name="An N."/>
            <person name="Chalopin D."/>
            <person name="Volff J.N."/>
            <person name="Hong Y."/>
            <person name="Li Q."/>
            <person name="Sha Z."/>
            <person name="Zhou H."/>
            <person name="Xie M."/>
            <person name="Yu Q."/>
            <person name="Liu Y."/>
            <person name="Xiang H."/>
            <person name="Wang N."/>
            <person name="Wu K."/>
            <person name="Yang C."/>
            <person name="Zhou Q."/>
            <person name="Liao X."/>
            <person name="Yang L."/>
            <person name="Hu Q."/>
            <person name="Zhang J."/>
            <person name="Meng L."/>
            <person name="Jin L."/>
            <person name="Tian Y."/>
            <person name="Lian J."/>
            <person name="Yang J."/>
            <person name="Miao G."/>
            <person name="Liu S."/>
            <person name="Liang Z."/>
            <person name="Yan F."/>
            <person name="Li Y."/>
            <person name="Sun B."/>
            <person name="Zhang H."/>
            <person name="Zhang J."/>
            <person name="Zhu Y."/>
            <person name="Du M."/>
            <person name="Zhao Y."/>
            <person name="Schartl M."/>
            <person name="Tang Q."/>
            <person name="Wang J."/>
        </authorList>
    </citation>
    <scope>NUCLEOTIDE SEQUENCE</scope>
</reference>
<dbReference type="SUPFAM" id="SSF49899">
    <property type="entry name" value="Concanavalin A-like lectins/glucanases"/>
    <property type="match status" value="1"/>
</dbReference>
<dbReference type="Proteomes" id="UP000265120">
    <property type="component" value="Chromosome 13"/>
</dbReference>
<dbReference type="InterPro" id="IPR006574">
    <property type="entry name" value="PRY"/>
</dbReference>
<feature type="transmembrane region" description="Helical" evidence="1">
    <location>
        <begin position="166"/>
        <end position="185"/>
    </location>
</feature>
<dbReference type="InParanoid" id="A0A3P8X1B5"/>
<evidence type="ECO:0000259" key="3">
    <source>
        <dbReference type="PROSITE" id="PS50188"/>
    </source>
</evidence>
<name>A0A3P8X1B5_CYNSE</name>
<evidence type="ECO:0000256" key="1">
    <source>
        <dbReference type="SAM" id="Phobius"/>
    </source>
</evidence>
<evidence type="ECO:0000313" key="4">
    <source>
        <dbReference type="Ensembl" id="ENSCSEP00000030725.1"/>
    </source>
</evidence>
<dbReference type="Gene3D" id="2.60.120.920">
    <property type="match status" value="1"/>
</dbReference>
<reference evidence="4" key="3">
    <citation type="submission" date="2025-09" db="UniProtKB">
        <authorList>
            <consortium name="Ensembl"/>
        </authorList>
    </citation>
    <scope>IDENTIFICATION</scope>
</reference>